<reference evidence="2" key="1">
    <citation type="journal article" date="2023" name="Nat. Plants">
        <title>Single-cell RNA sequencing provides a high-resolution roadmap for understanding the multicellular compartmentation of specialized metabolism.</title>
        <authorList>
            <person name="Sun S."/>
            <person name="Shen X."/>
            <person name="Li Y."/>
            <person name="Li Y."/>
            <person name="Wang S."/>
            <person name="Li R."/>
            <person name="Zhang H."/>
            <person name="Shen G."/>
            <person name="Guo B."/>
            <person name="Wei J."/>
            <person name="Xu J."/>
            <person name="St-Pierre B."/>
            <person name="Chen S."/>
            <person name="Sun C."/>
        </authorList>
    </citation>
    <scope>NUCLEOTIDE SEQUENCE [LARGE SCALE GENOMIC DNA]</scope>
</reference>
<name>A0ACC0AWC7_CATRO</name>
<protein>
    <submittedName>
        <fullName evidence="1">Uncharacterized protein</fullName>
    </submittedName>
</protein>
<proteinExistence type="predicted"/>
<sequence length="410" mass="46425">MKMSIALDEKSKPLRSKFHRNPSMMEINGIGNLPRDLIIEILSRLPVKVLSKFRCVSKEWFDLLTYDHHFIHQHIQQSKKNPIFLFRKYASSTETKLGINDNVIVELTGSNFSGDLVTKIDAPVGGPVNTFTSSGPLVVLICPYRIYVCNPGTQEFIRVPVSSTMSRYCTVGFGRCCFSDDDEYKIVHLFPGETFVVGPNDQGLKCEIFSLKNGRPNLDSGEWRKIRDCPYKIQTHGLSVSVGGFIYWMISDESNDLNNKSILSFNLETEEFEIITYPKCYSGQEQQSSIFLTGYKNCLCLVDTNSSRTSSSSSSSAMDIWLLKDRKKKIWVKEGSFNLSRLGGNNDVNHRIKGVVPCSENDVGIIIFNTEQHGLIEYDVVTNGFRKIKTESVESHNKLPCIYYDGFFSL</sequence>
<dbReference type="Proteomes" id="UP001060085">
    <property type="component" value="Linkage Group LG05"/>
</dbReference>
<gene>
    <name evidence="1" type="ORF">M9H77_24085</name>
</gene>
<accession>A0ACC0AWC7</accession>
<evidence type="ECO:0000313" key="2">
    <source>
        <dbReference type="Proteomes" id="UP001060085"/>
    </source>
</evidence>
<evidence type="ECO:0000313" key="1">
    <source>
        <dbReference type="EMBL" id="KAI5664762.1"/>
    </source>
</evidence>
<dbReference type="EMBL" id="CM044705">
    <property type="protein sequence ID" value="KAI5664762.1"/>
    <property type="molecule type" value="Genomic_DNA"/>
</dbReference>
<organism evidence="1 2">
    <name type="scientific">Catharanthus roseus</name>
    <name type="common">Madagascar periwinkle</name>
    <name type="synonym">Vinca rosea</name>
    <dbReference type="NCBI Taxonomy" id="4058"/>
    <lineage>
        <taxon>Eukaryota</taxon>
        <taxon>Viridiplantae</taxon>
        <taxon>Streptophyta</taxon>
        <taxon>Embryophyta</taxon>
        <taxon>Tracheophyta</taxon>
        <taxon>Spermatophyta</taxon>
        <taxon>Magnoliopsida</taxon>
        <taxon>eudicotyledons</taxon>
        <taxon>Gunneridae</taxon>
        <taxon>Pentapetalae</taxon>
        <taxon>asterids</taxon>
        <taxon>lamiids</taxon>
        <taxon>Gentianales</taxon>
        <taxon>Apocynaceae</taxon>
        <taxon>Rauvolfioideae</taxon>
        <taxon>Vinceae</taxon>
        <taxon>Catharanthinae</taxon>
        <taxon>Catharanthus</taxon>
    </lineage>
</organism>
<comment type="caution">
    <text evidence="1">The sequence shown here is derived from an EMBL/GenBank/DDBJ whole genome shotgun (WGS) entry which is preliminary data.</text>
</comment>
<keyword evidence="2" id="KW-1185">Reference proteome</keyword>